<dbReference type="GO" id="GO:0005654">
    <property type="term" value="C:nucleoplasm"/>
    <property type="evidence" value="ECO:0000318"/>
    <property type="project" value="GO_Central"/>
</dbReference>
<dbReference type="Pfam" id="PF00240">
    <property type="entry name" value="ubiquitin"/>
    <property type="match status" value="1"/>
</dbReference>
<feature type="transmembrane region" description="Helical" evidence="1">
    <location>
        <begin position="189"/>
        <end position="207"/>
    </location>
</feature>
<dbReference type="eggNOG" id="ENOG502RHN0">
    <property type="taxonomic scope" value="Eukaryota"/>
</dbReference>
<dbReference type="Gene3D" id="3.10.20.90">
    <property type="entry name" value="Phosphatidylinositol 3-kinase Catalytic Subunit, Chain A, domain 1"/>
    <property type="match status" value="1"/>
</dbReference>
<keyword evidence="4" id="KW-1185">Reference proteome</keyword>
<dbReference type="GO" id="GO:0043130">
    <property type="term" value="F:ubiquitin binding"/>
    <property type="evidence" value="ECO:0000318"/>
    <property type="project" value="GO_Central"/>
</dbReference>
<feature type="domain" description="Ubiquitin-like" evidence="2">
    <location>
        <begin position="34"/>
        <end position="101"/>
    </location>
</feature>
<dbReference type="InterPro" id="IPR000626">
    <property type="entry name" value="Ubiquitin-like_dom"/>
</dbReference>
<dbReference type="GO" id="GO:0005829">
    <property type="term" value="C:cytosol"/>
    <property type="evidence" value="ECO:0000318"/>
    <property type="project" value="GO_Central"/>
</dbReference>
<dbReference type="EMBL" id="GL870972">
    <property type="protein sequence ID" value="EGC38664.1"/>
    <property type="molecule type" value="Genomic_DNA"/>
</dbReference>
<dbReference type="PANTHER" id="PTHR14557">
    <property type="entry name" value="PROTEIN C7ORF21"/>
    <property type="match status" value="1"/>
</dbReference>
<dbReference type="OMA" id="IYNGKML"/>
<evidence type="ECO:0000313" key="4">
    <source>
        <dbReference type="Proteomes" id="UP000001064"/>
    </source>
</evidence>
<dbReference type="Proteomes" id="UP000001064">
    <property type="component" value="Unassembled WGS sequence"/>
</dbReference>
<feature type="transmembrane region" description="Helical" evidence="1">
    <location>
        <begin position="219"/>
        <end position="237"/>
    </location>
</feature>
<dbReference type="PROSITE" id="PS50053">
    <property type="entry name" value="UBIQUITIN_2"/>
    <property type="match status" value="1"/>
</dbReference>
<keyword evidence="1" id="KW-0472">Membrane</keyword>
<dbReference type="GeneID" id="10506963"/>
<dbReference type="FunFam" id="3.10.20.90:FF:000642">
    <property type="entry name" value="Uncharacterized protein"/>
    <property type="match status" value="1"/>
</dbReference>
<accession>F0ZBR3</accession>
<dbReference type="SMART" id="SM00213">
    <property type="entry name" value="UBQ"/>
    <property type="match status" value="1"/>
</dbReference>
<dbReference type="PANTHER" id="PTHR14557:SF5">
    <property type="entry name" value="UBIQUITIN-LIKE DOMAIN-CONTAINING PROTEIN"/>
    <property type="match status" value="1"/>
</dbReference>
<dbReference type="VEuPathDB" id="AmoebaDB:DICPUDRAFT_148688"/>
<keyword evidence="1" id="KW-0812">Transmembrane</keyword>
<protein>
    <recommendedName>
        <fullName evidence="2">Ubiquitin-like domain-containing protein</fullName>
    </recommendedName>
</protein>
<dbReference type="KEGG" id="dpp:DICPUDRAFT_148688"/>
<dbReference type="GO" id="GO:0036503">
    <property type="term" value="P:ERAD pathway"/>
    <property type="evidence" value="ECO:0007669"/>
    <property type="project" value="InterPro"/>
</dbReference>
<dbReference type="InterPro" id="IPR025390">
    <property type="entry name" value="Dsc3_C"/>
</dbReference>
<evidence type="ECO:0000259" key="2">
    <source>
        <dbReference type="PROSITE" id="PS50053"/>
    </source>
</evidence>
<evidence type="ECO:0000313" key="3">
    <source>
        <dbReference type="EMBL" id="EGC38664.1"/>
    </source>
</evidence>
<reference evidence="4" key="1">
    <citation type="journal article" date="2011" name="Genome Biol.">
        <title>Comparative genomics of the social amoebae Dictyostelium discoideum and Dictyostelium purpureum.</title>
        <authorList>
            <consortium name="US DOE Joint Genome Institute (JGI-PGF)"/>
            <person name="Sucgang R."/>
            <person name="Kuo A."/>
            <person name="Tian X."/>
            <person name="Salerno W."/>
            <person name="Parikh A."/>
            <person name="Feasley C.L."/>
            <person name="Dalin E."/>
            <person name="Tu H."/>
            <person name="Huang E."/>
            <person name="Barry K."/>
            <person name="Lindquist E."/>
            <person name="Shapiro H."/>
            <person name="Bruce D."/>
            <person name="Schmutz J."/>
            <person name="Salamov A."/>
            <person name="Fey P."/>
            <person name="Gaudet P."/>
            <person name="Anjard C."/>
            <person name="Babu M.M."/>
            <person name="Basu S."/>
            <person name="Bushmanova Y."/>
            <person name="van der Wel H."/>
            <person name="Katoh-Kurasawa M."/>
            <person name="Dinh C."/>
            <person name="Coutinho P.M."/>
            <person name="Saito T."/>
            <person name="Elias M."/>
            <person name="Schaap P."/>
            <person name="Kay R.R."/>
            <person name="Henrissat B."/>
            <person name="Eichinger L."/>
            <person name="Rivero F."/>
            <person name="Putnam N.H."/>
            <person name="West C.M."/>
            <person name="Loomis W.F."/>
            <person name="Chisholm R.L."/>
            <person name="Shaulsky G."/>
            <person name="Strassmann J.E."/>
            <person name="Queller D.C."/>
            <person name="Kuspa A."/>
            <person name="Grigoriev I.V."/>
        </authorList>
    </citation>
    <scope>NUCLEOTIDE SEQUENCE [LARGE SCALE GENOMIC DNA]</scope>
    <source>
        <strain evidence="4">QSDP1</strain>
    </source>
</reference>
<sequence>MYEKLKKDENKDTSVGIPLYNINEENNKLQQDKIKITVKNAEDPVEYIELRPSDKVHLLKSSILKIKNKPKHNLRIIYNGKMLRDDSMTLSDCKLETGSVVICSITEPIVFSNPTVAAIPNDNGTDTATTSPTTTNNRVQNNSYIPPEFVIEMGSRQQLGLESPPAQTTTLPNRVFGSSSPFVRDSIELTFGLLFGFFFGPISLFWITKEYLTRTTKMGIVFGVIFSVSLSLVRLSAQTTTI</sequence>
<dbReference type="OrthoDB" id="267397at2759"/>
<dbReference type="InterPro" id="IPR040352">
    <property type="entry name" value="TMUB1/2"/>
</dbReference>
<keyword evidence="1" id="KW-1133">Transmembrane helix</keyword>
<dbReference type="RefSeq" id="XP_003284857.1">
    <property type="nucleotide sequence ID" value="XM_003284809.1"/>
</dbReference>
<dbReference type="GO" id="GO:0070628">
    <property type="term" value="F:proteasome binding"/>
    <property type="evidence" value="ECO:0000318"/>
    <property type="project" value="GO_Central"/>
</dbReference>
<dbReference type="Pfam" id="PF13373">
    <property type="entry name" value="Dsc3_C"/>
    <property type="match status" value="1"/>
</dbReference>
<dbReference type="InParanoid" id="F0ZBR3"/>
<dbReference type="GO" id="GO:0043161">
    <property type="term" value="P:proteasome-mediated ubiquitin-dependent protein catabolic process"/>
    <property type="evidence" value="ECO:0000318"/>
    <property type="project" value="GO_Central"/>
</dbReference>
<dbReference type="GO" id="GO:0031593">
    <property type="term" value="F:polyubiquitin modification-dependent protein binding"/>
    <property type="evidence" value="ECO:0000318"/>
    <property type="project" value="GO_Central"/>
</dbReference>
<dbReference type="SUPFAM" id="SSF54236">
    <property type="entry name" value="Ubiquitin-like"/>
    <property type="match status" value="1"/>
</dbReference>
<dbReference type="CDD" id="cd17039">
    <property type="entry name" value="Ubl_ubiquitin_like"/>
    <property type="match status" value="1"/>
</dbReference>
<proteinExistence type="predicted"/>
<gene>
    <name evidence="3" type="ORF">DICPUDRAFT_148688</name>
</gene>
<name>F0ZBR3_DICPU</name>
<dbReference type="FunCoup" id="F0ZBR3">
    <property type="interactions" value="20"/>
</dbReference>
<organism evidence="3 4">
    <name type="scientific">Dictyostelium purpureum</name>
    <name type="common">Slime mold</name>
    <dbReference type="NCBI Taxonomy" id="5786"/>
    <lineage>
        <taxon>Eukaryota</taxon>
        <taxon>Amoebozoa</taxon>
        <taxon>Evosea</taxon>
        <taxon>Eumycetozoa</taxon>
        <taxon>Dictyostelia</taxon>
        <taxon>Dictyosteliales</taxon>
        <taxon>Dictyosteliaceae</taxon>
        <taxon>Dictyostelium</taxon>
    </lineage>
</organism>
<evidence type="ECO:0000256" key="1">
    <source>
        <dbReference type="SAM" id="Phobius"/>
    </source>
</evidence>
<dbReference type="InterPro" id="IPR029071">
    <property type="entry name" value="Ubiquitin-like_domsf"/>
</dbReference>
<dbReference type="AlphaFoldDB" id="F0ZBR3"/>